<comment type="caution">
    <text evidence="2">The sequence shown here is derived from an EMBL/GenBank/DDBJ whole genome shotgun (WGS) entry which is preliminary data.</text>
</comment>
<proteinExistence type="predicted"/>
<dbReference type="RefSeq" id="XP_018712377.1">
    <property type="nucleotide sequence ID" value="XM_018853856.1"/>
</dbReference>
<feature type="compositionally biased region" description="Polar residues" evidence="1">
    <location>
        <begin position="155"/>
        <end position="172"/>
    </location>
</feature>
<evidence type="ECO:0000256" key="1">
    <source>
        <dbReference type="SAM" id="MobiDB-lite"/>
    </source>
</evidence>
<dbReference type="Proteomes" id="UP000092555">
    <property type="component" value="Unassembled WGS sequence"/>
</dbReference>
<feature type="compositionally biased region" description="Basic and acidic residues" evidence="1">
    <location>
        <begin position="209"/>
        <end position="243"/>
    </location>
</feature>
<feature type="region of interest" description="Disordered" evidence="1">
    <location>
        <begin position="1"/>
        <end position="33"/>
    </location>
</feature>
<keyword evidence="3" id="KW-1185">Reference proteome</keyword>
<evidence type="ECO:0000313" key="3">
    <source>
        <dbReference type="Proteomes" id="UP000092555"/>
    </source>
</evidence>
<protein>
    <submittedName>
        <fullName evidence="2">Uncharacterized protein</fullName>
    </submittedName>
</protein>
<feature type="compositionally biased region" description="Basic and acidic residues" evidence="1">
    <location>
        <begin position="1"/>
        <end position="21"/>
    </location>
</feature>
<name>A0A1A0HCZ5_9ASCO</name>
<accession>A0A1A0HCZ5</accession>
<sequence length="243" mass="25534">MGLTDKIHSKFSNHKDTDTDKNAGGFAHKRTPSGQFTDLRLDLAVKERAALYGDELDVKAGRSMANDNLMNPKDGTRSFDAGNQTSSFGKDSYGKDSYGNKPTSTTGHNSAAFGTAAAGPADVAGVAASDQKFGDTEYTSSHARSHDTGAAVTGDHSSTARGTDLPGSSFSVRSHDHGSGFGAPKTTSAHHSGATPRSSLHGSFSTGDHSLDQKISELDPKDQTKAKEAFERGYKEAIKNHGK</sequence>
<dbReference type="AlphaFoldDB" id="A0A1A0HCZ5"/>
<reference evidence="2 3" key="1">
    <citation type="submission" date="2016-05" db="EMBL/GenBank/DDBJ databases">
        <title>Comparative genomics of biotechnologically important yeasts.</title>
        <authorList>
            <consortium name="DOE Joint Genome Institute"/>
            <person name="Riley R."/>
            <person name="Haridas S."/>
            <person name="Wolfe K.H."/>
            <person name="Lopes M.R."/>
            <person name="Hittinger C.T."/>
            <person name="Goker M."/>
            <person name="Salamov A."/>
            <person name="Wisecaver J."/>
            <person name="Long T.M."/>
            <person name="Aerts A.L."/>
            <person name="Barry K."/>
            <person name="Choi C."/>
            <person name="Clum A."/>
            <person name="Coughlan A.Y."/>
            <person name="Deshpande S."/>
            <person name="Douglass A.P."/>
            <person name="Hanson S.J."/>
            <person name="Klenk H.-P."/>
            <person name="LaButti K."/>
            <person name="Lapidus A."/>
            <person name="Lindquist E."/>
            <person name="Lipzen A."/>
            <person name="Meier-kolthoff J.P."/>
            <person name="Ohm R.A."/>
            <person name="Otillar R.P."/>
            <person name="Pangilinan J."/>
            <person name="Peng Y."/>
            <person name="Rokas A."/>
            <person name="Rosa C.A."/>
            <person name="Scheuner C."/>
            <person name="Sibirny A.A."/>
            <person name="Slot J.C."/>
            <person name="Stielow J.B."/>
            <person name="Sun H."/>
            <person name="Kurtzman C.P."/>
            <person name="Blackwell M."/>
            <person name="Grigoriev I.V."/>
            <person name="Jeffries T.W."/>
        </authorList>
    </citation>
    <scope>NUCLEOTIDE SEQUENCE [LARGE SCALE GENOMIC DNA]</scope>
    <source>
        <strain evidence="2 3">NRRL YB-4993</strain>
    </source>
</reference>
<dbReference type="OrthoDB" id="4097011at2759"/>
<feature type="compositionally biased region" description="Polar residues" evidence="1">
    <location>
        <begin position="185"/>
        <end position="208"/>
    </location>
</feature>
<dbReference type="GeneID" id="30026832"/>
<gene>
    <name evidence="2" type="ORF">METBIDRAFT_10799</name>
</gene>
<organism evidence="2 3">
    <name type="scientific">Metschnikowia bicuspidata var. bicuspidata NRRL YB-4993</name>
    <dbReference type="NCBI Taxonomy" id="869754"/>
    <lineage>
        <taxon>Eukaryota</taxon>
        <taxon>Fungi</taxon>
        <taxon>Dikarya</taxon>
        <taxon>Ascomycota</taxon>
        <taxon>Saccharomycotina</taxon>
        <taxon>Pichiomycetes</taxon>
        <taxon>Metschnikowiaceae</taxon>
        <taxon>Metschnikowia</taxon>
    </lineage>
</organism>
<evidence type="ECO:0000313" key="2">
    <source>
        <dbReference type="EMBL" id="OBA21881.1"/>
    </source>
</evidence>
<feature type="region of interest" description="Disordered" evidence="1">
    <location>
        <begin position="60"/>
        <end position="106"/>
    </location>
</feature>
<dbReference type="STRING" id="869754.A0A1A0HCZ5"/>
<feature type="region of interest" description="Disordered" evidence="1">
    <location>
        <begin position="135"/>
        <end position="243"/>
    </location>
</feature>
<dbReference type="EMBL" id="LXTC01000002">
    <property type="protein sequence ID" value="OBA21881.1"/>
    <property type="molecule type" value="Genomic_DNA"/>
</dbReference>